<evidence type="ECO:0000256" key="4">
    <source>
        <dbReference type="ARBA" id="ARBA00022777"/>
    </source>
</evidence>
<accession>A0A8X6FS92</accession>
<dbReference type="OrthoDB" id="63267at2759"/>
<evidence type="ECO:0000256" key="6">
    <source>
        <dbReference type="SAM" id="MobiDB-lite"/>
    </source>
</evidence>
<gene>
    <name evidence="8" type="primary">for</name>
    <name evidence="8" type="ORF">TNCT_284601</name>
</gene>
<dbReference type="InterPro" id="IPR011009">
    <property type="entry name" value="Kinase-like_dom_sf"/>
</dbReference>
<name>A0A8X6FS92_TRICU</name>
<dbReference type="SUPFAM" id="SSF56112">
    <property type="entry name" value="Protein kinase-like (PK-like)"/>
    <property type="match status" value="1"/>
</dbReference>
<evidence type="ECO:0000256" key="3">
    <source>
        <dbReference type="ARBA" id="ARBA00022741"/>
    </source>
</evidence>
<dbReference type="AlphaFoldDB" id="A0A8X6FS92"/>
<comment type="caution">
    <text evidence="8">The sequence shown here is derived from an EMBL/GenBank/DDBJ whole genome shotgun (WGS) entry which is preliminary data.</text>
</comment>
<keyword evidence="1" id="KW-0723">Serine/threonine-protein kinase</keyword>
<keyword evidence="5" id="KW-0067">ATP-binding</keyword>
<dbReference type="Gene3D" id="1.10.510.10">
    <property type="entry name" value="Transferase(Phosphotransferase) domain 1"/>
    <property type="match status" value="1"/>
</dbReference>
<evidence type="ECO:0000259" key="7">
    <source>
        <dbReference type="PROSITE" id="PS51285"/>
    </source>
</evidence>
<evidence type="ECO:0000256" key="2">
    <source>
        <dbReference type="ARBA" id="ARBA00022679"/>
    </source>
</evidence>
<dbReference type="Gene3D" id="3.30.200.20">
    <property type="entry name" value="Phosphorylase Kinase, domain 1"/>
    <property type="match status" value="1"/>
</dbReference>
<keyword evidence="2" id="KW-0808">Transferase</keyword>
<dbReference type="SMART" id="SM00133">
    <property type="entry name" value="S_TK_X"/>
    <property type="match status" value="1"/>
</dbReference>
<dbReference type="PANTHER" id="PTHR24353:SF111">
    <property type="match status" value="1"/>
</dbReference>
<evidence type="ECO:0000256" key="5">
    <source>
        <dbReference type="ARBA" id="ARBA00022840"/>
    </source>
</evidence>
<dbReference type="EMBL" id="BMAO01023268">
    <property type="protein sequence ID" value="GFQ87686.1"/>
    <property type="molecule type" value="Genomic_DNA"/>
</dbReference>
<dbReference type="GO" id="GO:0005524">
    <property type="term" value="F:ATP binding"/>
    <property type="evidence" value="ECO:0007669"/>
    <property type="project" value="UniProtKB-KW"/>
</dbReference>
<dbReference type="PANTHER" id="PTHR24353">
    <property type="entry name" value="CYCLIC NUCLEOTIDE-DEPENDENT PROTEIN KINASE"/>
    <property type="match status" value="1"/>
</dbReference>
<protein>
    <recommendedName>
        <fullName evidence="7">AGC-kinase C-terminal domain-containing protein</fullName>
    </recommendedName>
</protein>
<evidence type="ECO:0000313" key="9">
    <source>
        <dbReference type="Proteomes" id="UP000887116"/>
    </source>
</evidence>
<evidence type="ECO:0000313" key="8">
    <source>
        <dbReference type="EMBL" id="GFQ87686.1"/>
    </source>
</evidence>
<feature type="domain" description="AGC-kinase C-terminal" evidence="7">
    <location>
        <begin position="57"/>
        <end position="108"/>
    </location>
</feature>
<keyword evidence="4" id="KW-0418">Kinase</keyword>
<evidence type="ECO:0000256" key="1">
    <source>
        <dbReference type="ARBA" id="ARBA00022527"/>
    </source>
</evidence>
<proteinExistence type="predicted"/>
<dbReference type="GO" id="GO:0004674">
    <property type="term" value="F:protein serine/threonine kinase activity"/>
    <property type="evidence" value="ECO:0007669"/>
    <property type="project" value="UniProtKB-KW"/>
</dbReference>
<dbReference type="InterPro" id="IPR000961">
    <property type="entry name" value="AGC-kinase_C"/>
</dbReference>
<dbReference type="Proteomes" id="UP000887116">
    <property type="component" value="Unassembled WGS sequence"/>
</dbReference>
<sequence length="108" mass="12630">MRTYNIILKGIDAIEFPRIISRNAMALIKKLCRDNPAERIGYQKGGIQELQKHKWFDGFYYDGLRTRTLVPPIIPQVRSPIDYSNFDRYPPDEDTPPPDDLSGWDQDF</sequence>
<keyword evidence="9" id="KW-1185">Reference proteome</keyword>
<dbReference type="PROSITE" id="PS51285">
    <property type="entry name" value="AGC_KINASE_CTER"/>
    <property type="match status" value="1"/>
</dbReference>
<keyword evidence="3" id="KW-0547">Nucleotide-binding</keyword>
<feature type="region of interest" description="Disordered" evidence="6">
    <location>
        <begin position="79"/>
        <end position="108"/>
    </location>
</feature>
<reference evidence="8" key="1">
    <citation type="submission" date="2020-07" db="EMBL/GenBank/DDBJ databases">
        <title>Multicomponent nature underlies the extraordinary mechanical properties of spider dragline silk.</title>
        <authorList>
            <person name="Kono N."/>
            <person name="Nakamura H."/>
            <person name="Mori M."/>
            <person name="Yoshida Y."/>
            <person name="Ohtoshi R."/>
            <person name="Malay A.D."/>
            <person name="Moran D.A.P."/>
            <person name="Tomita M."/>
            <person name="Numata K."/>
            <person name="Arakawa K."/>
        </authorList>
    </citation>
    <scope>NUCLEOTIDE SEQUENCE</scope>
</reference>
<organism evidence="8 9">
    <name type="scientific">Trichonephila clavata</name>
    <name type="common">Joro spider</name>
    <name type="synonym">Nephila clavata</name>
    <dbReference type="NCBI Taxonomy" id="2740835"/>
    <lineage>
        <taxon>Eukaryota</taxon>
        <taxon>Metazoa</taxon>
        <taxon>Ecdysozoa</taxon>
        <taxon>Arthropoda</taxon>
        <taxon>Chelicerata</taxon>
        <taxon>Arachnida</taxon>
        <taxon>Araneae</taxon>
        <taxon>Araneomorphae</taxon>
        <taxon>Entelegynae</taxon>
        <taxon>Araneoidea</taxon>
        <taxon>Nephilidae</taxon>
        <taxon>Trichonephila</taxon>
    </lineage>
</organism>